<dbReference type="Proteomes" id="UP000807025">
    <property type="component" value="Unassembled WGS sequence"/>
</dbReference>
<evidence type="ECO:0000313" key="2">
    <source>
        <dbReference type="EMBL" id="KAF9494689.1"/>
    </source>
</evidence>
<reference evidence="2" key="1">
    <citation type="submission" date="2020-11" db="EMBL/GenBank/DDBJ databases">
        <authorList>
            <consortium name="DOE Joint Genome Institute"/>
            <person name="Ahrendt S."/>
            <person name="Riley R."/>
            <person name="Andreopoulos W."/>
            <person name="Labutti K."/>
            <person name="Pangilinan J."/>
            <person name="Ruiz-Duenas F.J."/>
            <person name="Barrasa J.M."/>
            <person name="Sanchez-Garcia M."/>
            <person name="Camarero S."/>
            <person name="Miyauchi S."/>
            <person name="Serrano A."/>
            <person name="Linde D."/>
            <person name="Babiker R."/>
            <person name="Drula E."/>
            <person name="Ayuso-Fernandez I."/>
            <person name="Pacheco R."/>
            <person name="Padilla G."/>
            <person name="Ferreira P."/>
            <person name="Barriuso J."/>
            <person name="Kellner H."/>
            <person name="Castanera R."/>
            <person name="Alfaro M."/>
            <person name="Ramirez L."/>
            <person name="Pisabarro A.G."/>
            <person name="Kuo A."/>
            <person name="Tritt A."/>
            <person name="Lipzen A."/>
            <person name="He G."/>
            <person name="Yan M."/>
            <person name="Ng V."/>
            <person name="Cullen D."/>
            <person name="Martin F."/>
            <person name="Rosso M.-N."/>
            <person name="Henrissat B."/>
            <person name="Hibbett D."/>
            <person name="Martinez A.T."/>
            <person name="Grigoriev I.V."/>
        </authorList>
    </citation>
    <scope>NUCLEOTIDE SEQUENCE</scope>
    <source>
        <strain evidence="2">ATCC 90797</strain>
    </source>
</reference>
<proteinExistence type="predicted"/>
<protein>
    <submittedName>
        <fullName evidence="2">Uncharacterized protein</fullName>
    </submittedName>
</protein>
<keyword evidence="3" id="KW-1185">Reference proteome</keyword>
<gene>
    <name evidence="2" type="ORF">BDN71DRAFT_1507372</name>
</gene>
<evidence type="ECO:0000256" key="1">
    <source>
        <dbReference type="SAM" id="MobiDB-lite"/>
    </source>
</evidence>
<evidence type="ECO:0000313" key="3">
    <source>
        <dbReference type="Proteomes" id="UP000807025"/>
    </source>
</evidence>
<name>A0A9P5ZVE5_PLEER</name>
<dbReference type="AlphaFoldDB" id="A0A9P5ZVE5"/>
<dbReference type="EMBL" id="MU154569">
    <property type="protein sequence ID" value="KAF9494689.1"/>
    <property type="molecule type" value="Genomic_DNA"/>
</dbReference>
<organism evidence="2 3">
    <name type="scientific">Pleurotus eryngii</name>
    <name type="common">Boletus of the steppes</name>
    <dbReference type="NCBI Taxonomy" id="5323"/>
    <lineage>
        <taxon>Eukaryota</taxon>
        <taxon>Fungi</taxon>
        <taxon>Dikarya</taxon>
        <taxon>Basidiomycota</taxon>
        <taxon>Agaricomycotina</taxon>
        <taxon>Agaricomycetes</taxon>
        <taxon>Agaricomycetidae</taxon>
        <taxon>Agaricales</taxon>
        <taxon>Pleurotineae</taxon>
        <taxon>Pleurotaceae</taxon>
        <taxon>Pleurotus</taxon>
    </lineage>
</organism>
<sequence length="289" mass="31282">MADRGSILDMGVFLRPAGAALTPVPAAAGTSRFPSLSSRYGWEKSWRVSTRRRMSMQPGPPVESVDILLPEFLSARLALLSDTQPRLRYLPLTPDLIPKNIVPPRVDPDFISPVFNVDIPDVPDGDIHGDIPDMDVHAPAPRILRVPAHNDLPPPRAIPPPVLERLRQGVPAVAAPLIARHERLEPLAGCVPDEDAVAEVGLGIPLAPAPSPTSIASSNDSEPQNPLLYLCTRLQRDLEDPLSTSPITRSPPLPLSKSAINQTATPETGHRITALMLRGFQKLGIGIWR</sequence>
<feature type="region of interest" description="Disordered" evidence="1">
    <location>
        <begin position="241"/>
        <end position="266"/>
    </location>
</feature>
<comment type="caution">
    <text evidence="2">The sequence shown here is derived from an EMBL/GenBank/DDBJ whole genome shotgun (WGS) entry which is preliminary data.</text>
</comment>
<accession>A0A9P5ZVE5</accession>